<organism evidence="3">
    <name type="scientific">Brassica cretica</name>
    <name type="common">Mustard</name>
    <dbReference type="NCBI Taxonomy" id="69181"/>
    <lineage>
        <taxon>Eukaryota</taxon>
        <taxon>Viridiplantae</taxon>
        <taxon>Streptophyta</taxon>
        <taxon>Embryophyta</taxon>
        <taxon>Tracheophyta</taxon>
        <taxon>Spermatophyta</taxon>
        <taxon>Magnoliopsida</taxon>
        <taxon>eudicotyledons</taxon>
        <taxon>Gunneridae</taxon>
        <taxon>Pentapetalae</taxon>
        <taxon>rosids</taxon>
        <taxon>malvids</taxon>
        <taxon>Brassicales</taxon>
        <taxon>Brassicaceae</taxon>
        <taxon>Brassiceae</taxon>
        <taxon>Brassica</taxon>
    </lineage>
</organism>
<comment type="caution">
    <text evidence="3">The sequence shown here is derived from an EMBL/GenBank/DDBJ whole genome shotgun (WGS) entry which is preliminary data.</text>
</comment>
<evidence type="ECO:0000313" key="3">
    <source>
        <dbReference type="EMBL" id="KAF2605678.1"/>
    </source>
</evidence>
<dbReference type="EMBL" id="QGKW02001911">
    <property type="protein sequence ID" value="KAF2566571.1"/>
    <property type="molecule type" value="Genomic_DNA"/>
</dbReference>
<proteinExistence type="predicted"/>
<dbReference type="AlphaFoldDB" id="A0A8S9LJQ2"/>
<name>A0A8S9LJQ2_BRACR</name>
<evidence type="ECO:0000256" key="1">
    <source>
        <dbReference type="SAM" id="Phobius"/>
    </source>
</evidence>
<protein>
    <submittedName>
        <fullName evidence="3">Uncharacterized protein</fullName>
    </submittedName>
</protein>
<feature type="transmembrane region" description="Helical" evidence="1">
    <location>
        <begin position="42"/>
        <end position="62"/>
    </location>
</feature>
<dbReference type="EMBL" id="QGKY02000094">
    <property type="protein sequence ID" value="KAF2605678.1"/>
    <property type="molecule type" value="Genomic_DNA"/>
</dbReference>
<gene>
    <name evidence="2" type="ORF">F2Q68_00025500</name>
    <name evidence="3" type="ORF">F2Q70_00026011</name>
</gene>
<keyword evidence="1" id="KW-0812">Transmembrane</keyword>
<sequence length="114" mass="12537">MRNQQQAVEVSKASTKWHGPQDAPVVRARLIGFIGTWFHGRLGGMSMALAGLIMIGIHMIWVDSLDSDYGNLLVGIYHECKTAVRVYGELVVASSQLYQLDESDGTSSEVDQLN</sequence>
<accession>A0A8S9LJQ2</accession>
<dbReference type="Proteomes" id="UP000712281">
    <property type="component" value="Unassembled WGS sequence"/>
</dbReference>
<evidence type="ECO:0000313" key="2">
    <source>
        <dbReference type="EMBL" id="KAF2566571.1"/>
    </source>
</evidence>
<reference evidence="3" key="1">
    <citation type="submission" date="2019-12" db="EMBL/GenBank/DDBJ databases">
        <title>Genome sequencing and annotation of Brassica cretica.</title>
        <authorList>
            <person name="Studholme D.J."/>
            <person name="Sarris P.F."/>
        </authorList>
    </citation>
    <scope>NUCLEOTIDE SEQUENCE</scope>
    <source>
        <strain evidence="2">PFS-001/15</strain>
        <strain evidence="3">PFS-102/07</strain>
        <tissue evidence="3">Leaf</tissue>
    </source>
</reference>
<keyword evidence="1" id="KW-1133">Transmembrane helix</keyword>
<keyword evidence="1" id="KW-0472">Membrane</keyword>